<feature type="chain" id="PRO_5043674097" description="C-type lectin domain-containing protein" evidence="4">
    <location>
        <begin position="21"/>
        <end position="1039"/>
    </location>
</feature>
<dbReference type="InterPro" id="IPR001304">
    <property type="entry name" value="C-type_lectin-like"/>
</dbReference>
<keyword evidence="4" id="KW-0732">Signal</keyword>
<evidence type="ECO:0000256" key="2">
    <source>
        <dbReference type="SAM" id="Coils"/>
    </source>
</evidence>
<dbReference type="InterPro" id="IPR032743">
    <property type="entry name" value="FAM47"/>
</dbReference>
<feature type="non-terminal residue" evidence="6">
    <location>
        <position position="1039"/>
    </location>
</feature>
<accession>A0AAV2PXK7</accession>
<dbReference type="AlphaFoldDB" id="A0AAV2PXK7"/>
<dbReference type="SMART" id="SM00034">
    <property type="entry name" value="CLECT"/>
    <property type="match status" value="4"/>
</dbReference>
<evidence type="ECO:0000313" key="6">
    <source>
        <dbReference type="EMBL" id="CAL4066002.1"/>
    </source>
</evidence>
<evidence type="ECO:0000313" key="7">
    <source>
        <dbReference type="Proteomes" id="UP001497623"/>
    </source>
</evidence>
<evidence type="ECO:0000256" key="1">
    <source>
        <dbReference type="ARBA" id="ARBA00005277"/>
    </source>
</evidence>
<proteinExistence type="inferred from homology"/>
<comment type="similarity">
    <text evidence="1">Belongs to the FAM47 family.</text>
</comment>
<dbReference type="EMBL" id="CAXKWB010002001">
    <property type="protein sequence ID" value="CAL4066002.1"/>
    <property type="molecule type" value="Genomic_DNA"/>
</dbReference>
<sequence>MKFIAALVLSALIAVLVVDCHNPHDEKGGRNPLDVAHQTETQLHKNKVDGDAQYPDTIGEAQIWKKTVFVDDSEEDKPWKEAHLTKGKVEWKSELRGSKCKATIGCSLLGGSCVAKANLCNGRLSPVGCKGNKCECCIPPGEIERSLQNLTMELQSVKDMNMDLSNNMANIKGVIESIQHNLTMKLQSVEEMNVALANNLTAADAEQEAKMDYIKGVIESNQHNLTMKLQSVEDMNVDLANNMTNIKGAIESSLLNLTMKLQSVEHMNIDLANKLKELIDARHCPDGSTEPATTQVTDGSTEPASTQVTDGSTEPASTQVTDGSTEPASTQVTDGSTEPASTQVTDGSTEPASTQVTDGSTEPASTQVTDGSTEPASTQVTDGSTEPASTQVTDGFTRPVAVQCPSGFYKLGSHCYKVYTDTPRTWLDSKSKCENEGLVMAGKPDDAITLRSYIVNNIGVASVWLGAKPDGTVFRWVSSEEAINNTDDLWYPGQPSRSKLTTDTCLILISNTHPTHPFYPWSLCTSSNVYTLCECARHCPDGSTESASTQVTDGSTEPASTQVTDGFTRPVTGQCPEGFFKLGLQCYKMYNDTRRSWNDSKSKCETEGLVMATKPDDAITLRSYIVNNIGDKFVWLSAKGDGTVFRWAISGEAISNTNSLWYPGSPRGYVTTSYCLMLLSDATDMRTSPTQPFYTYSCSGGVYTLCEYPEQCPEGFFKLGSHCYKMYNGISRTWLDSKSKCESDGLMMATKPDDAITLRSYIINNIGDRYVWLGAKPDGKVFRWASSGEAINNTNPLWRPGYPGSVATSRCLTLLSWQSSLSNFPTQPFSSSSCSDSYNLYTLCEYAVQCPEGFFTIGSHCYKMYTDTRRTWLDSKSKCESEGLVMATKPDAAIALRSYTVKYYSDRYIWLSAKGDGTVFRWESSGEATNNTNALWYPGHPISTWYCLVLMSDESDLNRYPTQPFYSEPCSRRGYTLCEYAVQCPEGFFTIGSHCYKIFTDTARTWLDSKSKCEAEGLVMAGKPDDAITLRNYTIEHFG</sequence>
<dbReference type="PROSITE" id="PS50041">
    <property type="entry name" value="C_TYPE_LECTIN_2"/>
    <property type="match status" value="4"/>
</dbReference>
<feature type="domain" description="C-type lectin" evidence="5">
    <location>
        <begin position="719"/>
        <end position="819"/>
    </location>
</feature>
<dbReference type="Pfam" id="PF14642">
    <property type="entry name" value="FAM47"/>
    <property type="match status" value="1"/>
</dbReference>
<dbReference type="PANTHER" id="PTHR22801">
    <property type="entry name" value="LITHOSTATHINE"/>
    <property type="match status" value="1"/>
</dbReference>
<reference evidence="6 7" key="1">
    <citation type="submission" date="2024-05" db="EMBL/GenBank/DDBJ databases">
        <authorList>
            <person name="Wallberg A."/>
        </authorList>
    </citation>
    <scope>NUCLEOTIDE SEQUENCE [LARGE SCALE GENOMIC DNA]</scope>
</reference>
<dbReference type="InterPro" id="IPR016186">
    <property type="entry name" value="C-type_lectin-like/link_sf"/>
</dbReference>
<dbReference type="CDD" id="cd00037">
    <property type="entry name" value="CLECT"/>
    <property type="match status" value="4"/>
</dbReference>
<feature type="region of interest" description="Disordered" evidence="3">
    <location>
        <begin position="546"/>
        <end position="567"/>
    </location>
</feature>
<feature type="domain" description="C-type lectin" evidence="5">
    <location>
        <begin position="411"/>
        <end position="522"/>
    </location>
</feature>
<feature type="domain" description="C-type lectin" evidence="5">
    <location>
        <begin position="857"/>
        <end position="979"/>
    </location>
</feature>
<keyword evidence="7" id="KW-1185">Reference proteome</keyword>
<comment type="caution">
    <text evidence="6">The sequence shown here is derived from an EMBL/GenBank/DDBJ whole genome shotgun (WGS) entry which is preliminary data.</text>
</comment>
<feature type="compositionally biased region" description="Polar residues" evidence="3">
    <location>
        <begin position="290"/>
        <end position="394"/>
    </location>
</feature>
<keyword evidence="2" id="KW-0175">Coiled coil</keyword>
<organism evidence="6 7">
    <name type="scientific">Meganyctiphanes norvegica</name>
    <name type="common">Northern krill</name>
    <name type="synonym">Thysanopoda norvegica</name>
    <dbReference type="NCBI Taxonomy" id="48144"/>
    <lineage>
        <taxon>Eukaryota</taxon>
        <taxon>Metazoa</taxon>
        <taxon>Ecdysozoa</taxon>
        <taxon>Arthropoda</taxon>
        <taxon>Crustacea</taxon>
        <taxon>Multicrustacea</taxon>
        <taxon>Malacostraca</taxon>
        <taxon>Eumalacostraca</taxon>
        <taxon>Eucarida</taxon>
        <taxon>Euphausiacea</taxon>
        <taxon>Euphausiidae</taxon>
        <taxon>Meganyctiphanes</taxon>
    </lineage>
</organism>
<feature type="signal peptide" evidence="4">
    <location>
        <begin position="1"/>
        <end position="20"/>
    </location>
</feature>
<dbReference type="Proteomes" id="UP001497623">
    <property type="component" value="Unassembled WGS sequence"/>
</dbReference>
<name>A0AAV2PXK7_MEGNR</name>
<protein>
    <recommendedName>
        <fullName evidence="5">C-type lectin domain-containing protein</fullName>
    </recommendedName>
</protein>
<dbReference type="PANTHER" id="PTHR22801:SF63">
    <property type="entry name" value="C-TYPE LECTIN DOMAIN-CONTAINING PROTEIN"/>
    <property type="match status" value="1"/>
</dbReference>
<feature type="coiled-coil region" evidence="2">
    <location>
        <begin position="147"/>
        <end position="206"/>
    </location>
</feature>
<dbReference type="InterPro" id="IPR016187">
    <property type="entry name" value="CTDL_fold"/>
</dbReference>
<feature type="region of interest" description="Disordered" evidence="3">
    <location>
        <begin position="283"/>
        <end position="394"/>
    </location>
</feature>
<gene>
    <name evidence="6" type="ORF">MNOR_LOCUS5249</name>
</gene>
<evidence type="ECO:0000259" key="5">
    <source>
        <dbReference type="PROSITE" id="PS50041"/>
    </source>
</evidence>
<dbReference type="Gene3D" id="3.10.100.10">
    <property type="entry name" value="Mannose-Binding Protein A, subunit A"/>
    <property type="match status" value="5"/>
</dbReference>
<evidence type="ECO:0000256" key="3">
    <source>
        <dbReference type="SAM" id="MobiDB-lite"/>
    </source>
</evidence>
<evidence type="ECO:0000256" key="4">
    <source>
        <dbReference type="SAM" id="SignalP"/>
    </source>
</evidence>
<feature type="compositionally biased region" description="Polar residues" evidence="3">
    <location>
        <begin position="546"/>
        <end position="565"/>
    </location>
</feature>
<dbReference type="InterPro" id="IPR050801">
    <property type="entry name" value="Ca-Dep_Lectins_ImmuneDev"/>
</dbReference>
<feature type="domain" description="C-type lectin" evidence="5">
    <location>
        <begin position="582"/>
        <end position="707"/>
    </location>
</feature>
<dbReference type="SUPFAM" id="SSF56436">
    <property type="entry name" value="C-type lectin-like"/>
    <property type="match status" value="5"/>
</dbReference>